<evidence type="ECO:0000256" key="1">
    <source>
        <dbReference type="SAM" id="MobiDB-lite"/>
    </source>
</evidence>
<dbReference type="SUPFAM" id="SSF53474">
    <property type="entry name" value="alpha/beta-Hydrolases"/>
    <property type="match status" value="1"/>
</dbReference>
<evidence type="ECO:0000313" key="4">
    <source>
        <dbReference type="Proteomes" id="UP000005038"/>
    </source>
</evidence>
<comment type="caution">
    <text evidence="3">The sequence shown here is derived from an EMBL/GenBank/DDBJ whole genome shotgun (WGS) entry which is preliminary data.</text>
</comment>
<sequence>MTSSCAVGPDTGPGLVPAGEGGGGQSAPPSSAAPQIPALQTPRNDLDWKDCGTRVAADYATSAPGGVTIECASLPSPIDPDRPGDTIDVALTRARISSTPADAPPLVLTSGSDLPSSRTLLLLAGGAGKKLLASNPVVAVDRRGIQQSGALDCLTRDERQTIQNNGLTSGSPETPARLTRLSAAASTASDGCTETLTPNQLHFGISYAASDLESLRKRWGVDRLGLIGVGEGSDVVIAYAAQYGGRTGRMILDTPTPFGANARDTGASKATGVQAALRTFAQRCASLPSCAFGANGTQTMQSVLDKGRDGRLGALSDTDALAAITTALALAPNDADGIDSVASAIESADNGDTRALAGFAADATSLRTSDGQIVAACNDVSGPIGQNEIPGLATTWSKQNPLTGTNTALSLGRCLGWASTPTVNPPNSYPVPPLLLNGSGDPINGGDGIATVTTVLTKAGAESVSVTWDGLGYSVLARSDCAADAVADYVRQAPLSGPSERGCPA</sequence>
<dbReference type="InterPro" id="IPR029058">
    <property type="entry name" value="AB_hydrolase_fold"/>
</dbReference>
<feature type="domain" description="Peptidase S33 tripeptidyl aminopeptidase-like C-terminal" evidence="2">
    <location>
        <begin position="401"/>
        <end position="493"/>
    </location>
</feature>
<evidence type="ECO:0000259" key="2">
    <source>
        <dbReference type="Pfam" id="PF08386"/>
    </source>
</evidence>
<proteinExistence type="predicted"/>
<evidence type="ECO:0000313" key="3">
    <source>
        <dbReference type="EMBL" id="GAB36234.1"/>
    </source>
</evidence>
<dbReference type="Proteomes" id="UP000005038">
    <property type="component" value="Unassembled WGS sequence"/>
</dbReference>
<feature type="compositionally biased region" description="Low complexity" evidence="1">
    <location>
        <begin position="26"/>
        <end position="40"/>
    </location>
</feature>
<name>H5TRX6_GORO1</name>
<organism evidence="3 4">
    <name type="scientific">Gordonia otitidis (strain DSM 44809 / CCUG 52243 / JCM 12355 / NBRC 100426 / IFM 10032)</name>
    <dbReference type="NCBI Taxonomy" id="1108044"/>
    <lineage>
        <taxon>Bacteria</taxon>
        <taxon>Bacillati</taxon>
        <taxon>Actinomycetota</taxon>
        <taxon>Actinomycetes</taxon>
        <taxon>Mycobacteriales</taxon>
        <taxon>Gordoniaceae</taxon>
        <taxon>Gordonia</taxon>
    </lineage>
</organism>
<keyword evidence="3" id="KW-0378">Hydrolase</keyword>
<accession>H5TRX6</accession>
<dbReference type="InterPro" id="IPR013595">
    <property type="entry name" value="Pept_S33_TAP-like_C"/>
</dbReference>
<protein>
    <submittedName>
        <fullName evidence="3">Hydrolase</fullName>
    </submittedName>
</protein>
<gene>
    <name evidence="3" type="ORF">GOOTI_204_00120</name>
</gene>
<keyword evidence="4" id="KW-1185">Reference proteome</keyword>
<feature type="region of interest" description="Disordered" evidence="1">
    <location>
        <begin position="1"/>
        <end position="47"/>
    </location>
</feature>
<dbReference type="Gene3D" id="3.40.50.1820">
    <property type="entry name" value="alpha/beta hydrolase"/>
    <property type="match status" value="1"/>
</dbReference>
<dbReference type="EMBL" id="BAFB01000204">
    <property type="protein sequence ID" value="GAB36234.1"/>
    <property type="molecule type" value="Genomic_DNA"/>
</dbReference>
<dbReference type="AlphaFoldDB" id="H5TRX6"/>
<dbReference type="Pfam" id="PF08386">
    <property type="entry name" value="Abhydrolase_4"/>
    <property type="match status" value="1"/>
</dbReference>
<dbReference type="STRING" id="1108044.GOOTI_204_00120"/>
<dbReference type="GO" id="GO:0016787">
    <property type="term" value="F:hydrolase activity"/>
    <property type="evidence" value="ECO:0007669"/>
    <property type="project" value="UniProtKB-KW"/>
</dbReference>
<reference evidence="3" key="1">
    <citation type="submission" date="2012-02" db="EMBL/GenBank/DDBJ databases">
        <title>Whole genome shotgun sequence of Gordonia otitidis NBRC 100426.</title>
        <authorList>
            <person name="Yoshida I."/>
            <person name="Hosoyama A."/>
            <person name="Tsuchikane K."/>
            <person name="Katsumata H."/>
            <person name="Yamazaki S."/>
            <person name="Fujita N."/>
        </authorList>
    </citation>
    <scope>NUCLEOTIDE SEQUENCE [LARGE SCALE GENOMIC DNA]</scope>
    <source>
        <strain evidence="3">NBRC 100426</strain>
    </source>
</reference>